<keyword evidence="2" id="KW-0732">Signal</keyword>
<feature type="signal peptide" evidence="2">
    <location>
        <begin position="1"/>
        <end position="17"/>
    </location>
</feature>
<evidence type="ECO:0000256" key="1">
    <source>
        <dbReference type="SAM" id="MobiDB-lite"/>
    </source>
</evidence>
<dbReference type="Proteomes" id="UP001549106">
    <property type="component" value="Unassembled WGS sequence"/>
</dbReference>
<organism evidence="3 4">
    <name type="scientific">Blautia caecimuris</name>
    <dbReference type="NCBI Taxonomy" id="1796615"/>
    <lineage>
        <taxon>Bacteria</taxon>
        <taxon>Bacillati</taxon>
        <taxon>Bacillota</taxon>
        <taxon>Clostridia</taxon>
        <taxon>Lachnospirales</taxon>
        <taxon>Lachnospiraceae</taxon>
        <taxon>Blautia</taxon>
    </lineage>
</organism>
<evidence type="ECO:0000313" key="3">
    <source>
        <dbReference type="EMBL" id="MET3752077.1"/>
    </source>
</evidence>
<sequence length="279" mass="29342">MKNRQAAILTGMFLCMAAVTGCGSNTETQAAKQQGSGIEDTAAENTAAEGDDEKTDGKTGKTEEQNKENQIFGKIVSVSEDFITISVESAPVNGTEDGKENSGTEETGEEQTIALTENTVIRKQTMGQPGGEASEMPEGEAPENGGASEQPEEVSENGGTSEQPEEVSENGGTSEQPEKPEGEAPAQEAGEEIVWSDLKEGDMAVIILDEDGNAESVSIMEGDMGQPGDDQSQRSEEYQAETAYTDGTETADTETADTETDNAETDDNEADDAETEGEV</sequence>
<reference evidence="3 4" key="1">
    <citation type="submission" date="2024-06" db="EMBL/GenBank/DDBJ databases">
        <title>Genomic Encyclopedia of Type Strains, Phase IV (KMG-IV): sequencing the most valuable type-strain genomes for metagenomic binning, comparative biology and taxonomic classification.</title>
        <authorList>
            <person name="Goeker M."/>
        </authorList>
    </citation>
    <scope>NUCLEOTIDE SEQUENCE [LARGE SCALE GENOMIC DNA]</scope>
    <source>
        <strain evidence="3 4">DSM 29492</strain>
    </source>
</reference>
<accession>A0ABV2M6I6</accession>
<dbReference type="RefSeq" id="WP_257465487.1">
    <property type="nucleotide sequence ID" value="NZ_JANJZT010000035.1"/>
</dbReference>
<evidence type="ECO:0000313" key="4">
    <source>
        <dbReference type="Proteomes" id="UP001549106"/>
    </source>
</evidence>
<feature type="compositionally biased region" description="Acidic residues" evidence="1">
    <location>
        <begin position="249"/>
        <end position="279"/>
    </location>
</feature>
<evidence type="ECO:0000256" key="2">
    <source>
        <dbReference type="SAM" id="SignalP"/>
    </source>
</evidence>
<feature type="region of interest" description="Disordered" evidence="1">
    <location>
        <begin position="30"/>
        <end position="73"/>
    </location>
</feature>
<comment type="caution">
    <text evidence="3">The sequence shown here is derived from an EMBL/GenBank/DDBJ whole genome shotgun (WGS) entry which is preliminary data.</text>
</comment>
<gene>
    <name evidence="3" type="ORF">ABID24_003339</name>
</gene>
<dbReference type="EMBL" id="JBEPMJ010000036">
    <property type="protein sequence ID" value="MET3752077.1"/>
    <property type="molecule type" value="Genomic_DNA"/>
</dbReference>
<keyword evidence="4" id="KW-1185">Reference proteome</keyword>
<feature type="compositionally biased region" description="Polar residues" evidence="1">
    <location>
        <begin position="113"/>
        <end position="127"/>
    </location>
</feature>
<name>A0ABV2M6I6_9FIRM</name>
<feature type="chain" id="PRO_5045414517" description="DUF5666 domain-containing protein" evidence="2">
    <location>
        <begin position="18"/>
        <end position="279"/>
    </location>
</feature>
<feature type="region of interest" description="Disordered" evidence="1">
    <location>
        <begin position="87"/>
        <end position="197"/>
    </location>
</feature>
<proteinExistence type="predicted"/>
<feature type="region of interest" description="Disordered" evidence="1">
    <location>
        <begin position="214"/>
        <end position="279"/>
    </location>
</feature>
<feature type="compositionally biased region" description="Basic and acidic residues" evidence="1">
    <location>
        <begin position="55"/>
        <end position="67"/>
    </location>
</feature>
<dbReference type="PROSITE" id="PS51257">
    <property type="entry name" value="PROKAR_LIPOPROTEIN"/>
    <property type="match status" value="1"/>
</dbReference>
<protein>
    <recommendedName>
        <fullName evidence="5">DUF5666 domain-containing protein</fullName>
    </recommendedName>
</protein>
<evidence type="ECO:0008006" key="5">
    <source>
        <dbReference type="Google" id="ProtNLM"/>
    </source>
</evidence>